<accession>A0A444Z1B6</accession>
<evidence type="ECO:0000313" key="2">
    <source>
        <dbReference type="EMBL" id="RYR07965.1"/>
    </source>
</evidence>
<dbReference type="STRING" id="3818.A0A444Z1B6"/>
<proteinExistence type="predicted"/>
<dbReference type="Proteomes" id="UP000289738">
    <property type="component" value="Chromosome B05"/>
</dbReference>
<gene>
    <name evidence="2" type="ORF">Ahy_B05g075466</name>
</gene>
<comment type="caution">
    <text evidence="2">The sequence shown here is derived from an EMBL/GenBank/DDBJ whole genome shotgun (WGS) entry which is preliminary data.</text>
</comment>
<dbReference type="EMBL" id="SDMP01000015">
    <property type="protein sequence ID" value="RYR07965.1"/>
    <property type="molecule type" value="Genomic_DNA"/>
</dbReference>
<dbReference type="Gramene" id="arahy.Tifrunner.gnm2.ann2.Ah15g410000.1">
    <property type="protein sequence ID" value="arahy.Tifrunner.gnm2.ann2.Ah15g410000.1-CDS"/>
    <property type="gene ID" value="arahy.Tifrunner.gnm2.ann2.Ah15g410000"/>
</dbReference>
<keyword evidence="3" id="KW-1185">Reference proteome</keyword>
<name>A0A444Z1B6_ARAHY</name>
<reference evidence="2 3" key="1">
    <citation type="submission" date="2019-01" db="EMBL/GenBank/DDBJ databases">
        <title>Sequencing of cultivated peanut Arachis hypogaea provides insights into genome evolution and oil improvement.</title>
        <authorList>
            <person name="Chen X."/>
        </authorList>
    </citation>
    <scope>NUCLEOTIDE SEQUENCE [LARGE SCALE GENOMIC DNA]</scope>
    <source>
        <strain evidence="3">cv. Fuhuasheng</strain>
        <tissue evidence="2">Leaves</tissue>
    </source>
</reference>
<dbReference type="AlphaFoldDB" id="A0A444Z1B6"/>
<sequence>MLCCLVIVVFKPVFDLSFSYYAIHAAELSSDDTLFYFTACTVLAVFAMATSLRMYTACQHLQAQARAHAAATTGWLNHTELWLHVPPSIEFVLYEFPNI</sequence>
<keyword evidence="1" id="KW-0812">Transmembrane</keyword>
<feature type="transmembrane region" description="Helical" evidence="1">
    <location>
        <begin position="34"/>
        <end position="56"/>
    </location>
</feature>
<keyword evidence="1" id="KW-0472">Membrane</keyword>
<evidence type="ECO:0000313" key="3">
    <source>
        <dbReference type="Proteomes" id="UP000289738"/>
    </source>
</evidence>
<protein>
    <submittedName>
        <fullName evidence="2">Uncharacterized protein</fullName>
    </submittedName>
</protein>
<evidence type="ECO:0000256" key="1">
    <source>
        <dbReference type="SAM" id="Phobius"/>
    </source>
</evidence>
<organism evidence="2 3">
    <name type="scientific">Arachis hypogaea</name>
    <name type="common">Peanut</name>
    <dbReference type="NCBI Taxonomy" id="3818"/>
    <lineage>
        <taxon>Eukaryota</taxon>
        <taxon>Viridiplantae</taxon>
        <taxon>Streptophyta</taxon>
        <taxon>Embryophyta</taxon>
        <taxon>Tracheophyta</taxon>
        <taxon>Spermatophyta</taxon>
        <taxon>Magnoliopsida</taxon>
        <taxon>eudicotyledons</taxon>
        <taxon>Gunneridae</taxon>
        <taxon>Pentapetalae</taxon>
        <taxon>rosids</taxon>
        <taxon>fabids</taxon>
        <taxon>Fabales</taxon>
        <taxon>Fabaceae</taxon>
        <taxon>Papilionoideae</taxon>
        <taxon>50 kb inversion clade</taxon>
        <taxon>dalbergioids sensu lato</taxon>
        <taxon>Dalbergieae</taxon>
        <taxon>Pterocarpus clade</taxon>
        <taxon>Arachis</taxon>
    </lineage>
</organism>
<keyword evidence="1" id="KW-1133">Transmembrane helix</keyword>